<dbReference type="EMBL" id="KV454014">
    <property type="protein sequence ID" value="ODV95548.1"/>
    <property type="molecule type" value="Genomic_DNA"/>
</dbReference>
<feature type="compositionally biased region" description="Polar residues" evidence="8">
    <location>
        <begin position="355"/>
        <end position="364"/>
    </location>
</feature>
<dbReference type="PANTHER" id="PTHR43828">
    <property type="entry name" value="ASPARAGINASE"/>
    <property type="match status" value="1"/>
</dbReference>
<organism evidence="10 11">
    <name type="scientific">Pachysolen tannophilus NRRL Y-2460</name>
    <dbReference type="NCBI Taxonomy" id="669874"/>
    <lineage>
        <taxon>Eukaryota</taxon>
        <taxon>Fungi</taxon>
        <taxon>Dikarya</taxon>
        <taxon>Ascomycota</taxon>
        <taxon>Saccharomycotina</taxon>
        <taxon>Pichiomycetes</taxon>
        <taxon>Pachysolenaceae</taxon>
        <taxon>Pachysolen</taxon>
    </lineage>
</organism>
<dbReference type="STRING" id="669874.A0A1E4TV68"/>
<evidence type="ECO:0000256" key="3">
    <source>
        <dbReference type="ARBA" id="ARBA00023125"/>
    </source>
</evidence>
<sequence length="907" mass="101088">MTSLPNKPLPSQQIYSATYSNVPVYEYITPNGSIMRRKADAWVNATHILKVAGFPKAKRTRILERDVQSGVHEKVQGGYGKYQGTWVPLERGKELAEAFEVDLLLAPIFDVLETEDANAHPPAPKHHHISSKASKLALATSRISTRNATPTTSVTNTTTNNNTKPSAAKKMASFPLMKNTSTSSATTTNPTNATRSSGASGAAMTTILKSGANKKRGRPPKATATSAAIKKSLSSNSMAATATKSSSGKYSPPPQLPPIVNALPKPETRSMVDYSTRLPSITSIQPNRMKKKLHIGNGVDDDEDDEGIEQEDEYADENDDDDIEDDDNEDNFNSSPISSDINDTATTHHHHHLHQASSSPSDFMSDTDLAAVLRSPENPLNNARNNLEHVLTNNHNNNNSNNHNHNHNNHNGRHYYQESNFNDSIGNNLSTSDTRRASRPKWFDSYKKSLLEYFQTPDDGINEIKLPDFLIYPPTDFDINISLDKDDNTTLHWACSIGDLTIIEALLKNGANSRFPNREGQVPLMRAVSFTNSYTKRSFTRLLFLLRDSLLDSDNNGRTLLHLIAASTNSSLRLTAAKYYMEMLLNRIVDSQPEKLSGFINHQDKDGATALHILVRNRAKKCYDMLMGYGARNDIPDNQGITADYLLGHNDYMRSSNSDSQFAQSQPQPINPYYQHYKSTNSLNSYYQHAQQSTTAALMASNIGPHVIPTPHYSEAAIQANQTVTSELIDKLSDLSNAYDKESQQKEEELSELKNMMNNISAEIQDFENKKATKNFADDIDLKLSESQNLFNLKQSKLKKILERSQAKDLASLVQLKETEMIKEKQEEAEGNDNDDNDKNSKDSINEVIGLTLLQLKRKMMVEKLLLAISKNSDTKINKYKHLISLCIDENVDDDLLDTLIRNLGSV</sequence>
<keyword evidence="11" id="KW-1185">Reference proteome</keyword>
<dbReference type="GO" id="GO:0001228">
    <property type="term" value="F:DNA-binding transcription activator activity, RNA polymerase II-specific"/>
    <property type="evidence" value="ECO:0007669"/>
    <property type="project" value="UniProtKB-ARBA"/>
</dbReference>
<dbReference type="GO" id="GO:0003677">
    <property type="term" value="F:DNA binding"/>
    <property type="evidence" value="ECO:0007669"/>
    <property type="project" value="UniProtKB-KW"/>
</dbReference>
<feature type="compositionally biased region" description="Acidic residues" evidence="8">
    <location>
        <begin position="299"/>
        <end position="330"/>
    </location>
</feature>
<dbReference type="Pfam" id="PF12796">
    <property type="entry name" value="Ank_2"/>
    <property type="match status" value="1"/>
</dbReference>
<feature type="compositionally biased region" description="Low complexity" evidence="8">
    <location>
        <begin position="179"/>
        <end position="197"/>
    </location>
</feature>
<keyword evidence="7" id="KW-0175">Coiled coil</keyword>
<gene>
    <name evidence="10" type="ORF">PACTADRAFT_50255</name>
</gene>
<feature type="repeat" description="ANK" evidence="6">
    <location>
        <begin position="486"/>
        <end position="518"/>
    </location>
</feature>
<proteinExistence type="predicted"/>
<dbReference type="PROSITE" id="PS51299">
    <property type="entry name" value="HTH_APSES"/>
    <property type="match status" value="1"/>
</dbReference>
<dbReference type="FunFam" id="3.10.260.10:FF:000004">
    <property type="entry name" value="Transcription factor MBP1"/>
    <property type="match status" value="1"/>
</dbReference>
<feature type="repeat" description="ANK" evidence="6">
    <location>
        <begin position="606"/>
        <end position="638"/>
    </location>
</feature>
<evidence type="ECO:0000313" key="11">
    <source>
        <dbReference type="Proteomes" id="UP000094236"/>
    </source>
</evidence>
<evidence type="ECO:0000256" key="5">
    <source>
        <dbReference type="ARBA" id="ARBA00073969"/>
    </source>
</evidence>
<dbReference type="OrthoDB" id="6718656at2759"/>
<dbReference type="Pfam" id="PF04383">
    <property type="entry name" value="KilA-N"/>
    <property type="match status" value="1"/>
</dbReference>
<feature type="domain" description="HTH APSES-type" evidence="9">
    <location>
        <begin position="14"/>
        <end position="121"/>
    </location>
</feature>
<protein>
    <recommendedName>
        <fullName evidence="5">Transcription factor MBP1</fullName>
    </recommendedName>
</protein>
<feature type="region of interest" description="Disordered" evidence="8">
    <location>
        <begin position="146"/>
        <end position="264"/>
    </location>
</feature>
<evidence type="ECO:0000256" key="7">
    <source>
        <dbReference type="SAM" id="Coils"/>
    </source>
</evidence>
<dbReference type="PROSITE" id="PS50297">
    <property type="entry name" value="ANK_REP_REGION"/>
    <property type="match status" value="1"/>
</dbReference>
<dbReference type="GO" id="GO:0033309">
    <property type="term" value="C:SBF transcription complex"/>
    <property type="evidence" value="ECO:0007669"/>
    <property type="project" value="TreeGrafter"/>
</dbReference>
<evidence type="ECO:0000256" key="2">
    <source>
        <dbReference type="ARBA" id="ARBA00023043"/>
    </source>
</evidence>
<dbReference type="Gene3D" id="1.25.40.20">
    <property type="entry name" value="Ankyrin repeat-containing domain"/>
    <property type="match status" value="1"/>
</dbReference>
<dbReference type="InterPro" id="IPR002110">
    <property type="entry name" value="Ankyrin_rpt"/>
</dbReference>
<evidence type="ECO:0000256" key="4">
    <source>
        <dbReference type="ARBA" id="ARBA00054211"/>
    </source>
</evidence>
<evidence type="ECO:0000259" key="9">
    <source>
        <dbReference type="PROSITE" id="PS51299"/>
    </source>
</evidence>
<dbReference type="SUPFAM" id="SSF54616">
    <property type="entry name" value="DNA-binding domain of Mlu1-box binding protein MBP1"/>
    <property type="match status" value="1"/>
</dbReference>
<keyword evidence="1" id="KW-0677">Repeat</keyword>
<dbReference type="GO" id="GO:0030907">
    <property type="term" value="C:MBF transcription complex"/>
    <property type="evidence" value="ECO:0007669"/>
    <property type="project" value="UniProtKB-ARBA"/>
</dbReference>
<reference evidence="11" key="1">
    <citation type="submission" date="2016-05" db="EMBL/GenBank/DDBJ databases">
        <title>Comparative genomics of biotechnologically important yeasts.</title>
        <authorList>
            <consortium name="DOE Joint Genome Institute"/>
            <person name="Riley R."/>
            <person name="Haridas S."/>
            <person name="Wolfe K.H."/>
            <person name="Lopes M.R."/>
            <person name="Hittinger C.T."/>
            <person name="Goker M."/>
            <person name="Salamov A."/>
            <person name="Wisecaver J."/>
            <person name="Long T.M."/>
            <person name="Aerts A.L."/>
            <person name="Barry K."/>
            <person name="Choi C."/>
            <person name="Clum A."/>
            <person name="Coughlan A.Y."/>
            <person name="Deshpande S."/>
            <person name="Douglass A.P."/>
            <person name="Hanson S.J."/>
            <person name="Klenk H.-P."/>
            <person name="Labutti K."/>
            <person name="Lapidus A."/>
            <person name="Lindquist E."/>
            <person name="Lipzen A."/>
            <person name="Meier-Kolthoff J.P."/>
            <person name="Ohm R.A."/>
            <person name="Otillar R.P."/>
            <person name="Pangilinan J."/>
            <person name="Peng Y."/>
            <person name="Rokas A."/>
            <person name="Rosa C.A."/>
            <person name="Scheuner C."/>
            <person name="Sibirny A.A."/>
            <person name="Slot J.C."/>
            <person name="Stielow J.B."/>
            <person name="Sun H."/>
            <person name="Kurtzman C.P."/>
            <person name="Blackwell M."/>
            <person name="Grigoriev I.V."/>
            <person name="Jeffries T.W."/>
        </authorList>
    </citation>
    <scope>NUCLEOTIDE SEQUENCE [LARGE SCALE GENOMIC DNA]</scope>
    <source>
        <strain evidence="11">NRRL Y-2460</strain>
    </source>
</reference>
<feature type="coiled-coil region" evidence="7">
    <location>
        <begin position="729"/>
        <end position="770"/>
    </location>
</feature>
<dbReference type="InterPro" id="IPR036770">
    <property type="entry name" value="Ankyrin_rpt-contain_sf"/>
</dbReference>
<dbReference type="AlphaFoldDB" id="A0A1E4TV68"/>
<comment type="function">
    <text evidence="4">Binds to MCB elements (Mlu I cell cycle box) found in the promoter of most DNA synthesis genes. Transcriptional activation by MBF has an important role in the transition from G1 to S phase. It may have a dual role in that it behaves as an activator of transcription at the G1-S boundary and as a repressor during other stages of the cell cycle.</text>
</comment>
<evidence type="ECO:0000256" key="1">
    <source>
        <dbReference type="ARBA" id="ARBA00022737"/>
    </source>
</evidence>
<feature type="compositionally biased region" description="Low complexity" evidence="8">
    <location>
        <begin position="221"/>
        <end position="235"/>
    </location>
</feature>
<dbReference type="SUPFAM" id="SSF48403">
    <property type="entry name" value="Ankyrin repeat"/>
    <property type="match status" value="1"/>
</dbReference>
<feature type="region of interest" description="Disordered" evidence="8">
    <location>
        <begin position="294"/>
        <end position="364"/>
    </location>
</feature>
<feature type="compositionally biased region" description="Polar residues" evidence="8">
    <location>
        <begin position="236"/>
        <end position="249"/>
    </location>
</feature>
<dbReference type="PROSITE" id="PS50088">
    <property type="entry name" value="ANK_REPEAT"/>
    <property type="match status" value="2"/>
</dbReference>
<dbReference type="SMART" id="SM01252">
    <property type="entry name" value="KilA-N"/>
    <property type="match status" value="1"/>
</dbReference>
<accession>A0A1E4TV68</accession>
<keyword evidence="3" id="KW-0238">DNA-binding</keyword>
<dbReference type="PANTHER" id="PTHR43828:SF15">
    <property type="entry name" value="TRANSCRIPTION FACTOR MBP1"/>
    <property type="match status" value="1"/>
</dbReference>
<dbReference type="SMART" id="SM00248">
    <property type="entry name" value="ANK"/>
    <property type="match status" value="3"/>
</dbReference>
<name>A0A1E4TV68_PACTA</name>
<evidence type="ECO:0000313" key="10">
    <source>
        <dbReference type="EMBL" id="ODV95548.1"/>
    </source>
</evidence>
<dbReference type="InterPro" id="IPR018004">
    <property type="entry name" value="KilA/APSES_HTH"/>
</dbReference>
<dbReference type="Proteomes" id="UP000094236">
    <property type="component" value="Unassembled WGS sequence"/>
</dbReference>
<evidence type="ECO:0000256" key="8">
    <source>
        <dbReference type="SAM" id="MobiDB-lite"/>
    </source>
</evidence>
<evidence type="ECO:0000256" key="6">
    <source>
        <dbReference type="PROSITE-ProRule" id="PRU00023"/>
    </source>
</evidence>
<dbReference type="InterPro" id="IPR003163">
    <property type="entry name" value="Tscrpt_reg_HTH_APSES-type"/>
</dbReference>
<dbReference type="InterPro" id="IPR036887">
    <property type="entry name" value="HTH_APSES_sf"/>
</dbReference>
<dbReference type="InterPro" id="IPR051642">
    <property type="entry name" value="SWI6-like"/>
</dbReference>
<feature type="compositionally biased region" description="Polar residues" evidence="8">
    <location>
        <begin position="334"/>
        <end position="345"/>
    </location>
</feature>
<keyword evidence="2 6" id="KW-0040">ANK repeat</keyword>
<dbReference type="Gene3D" id="3.10.260.10">
    <property type="entry name" value="Transcription regulator HTH, APSES-type DNA-binding domain"/>
    <property type="match status" value="1"/>
</dbReference>
<feature type="compositionally biased region" description="Low complexity" evidence="8">
    <location>
        <begin position="146"/>
        <end position="163"/>
    </location>
</feature>